<evidence type="ECO:0000313" key="2">
    <source>
        <dbReference type="Proteomes" id="UP001596422"/>
    </source>
</evidence>
<sequence length="104" mass="11420">MQSLLIITEVLGYDDQAGCLHALCHDGRQLQVQSEPGQRVNCDTLLAQRCPFFLLCDRPPEVLGDLLMLSPRALISVPPFSTEEVAAMLDSGQAEQVLEQVLGR</sequence>
<protein>
    <recommendedName>
        <fullName evidence="3">ATPase</fullName>
    </recommendedName>
</protein>
<dbReference type="RefSeq" id="WP_379909616.1">
    <property type="nucleotide sequence ID" value="NZ_JBHSWE010000001.1"/>
</dbReference>
<reference evidence="2" key="1">
    <citation type="journal article" date="2019" name="Int. J. Syst. Evol. Microbiol.">
        <title>The Global Catalogue of Microorganisms (GCM) 10K type strain sequencing project: providing services to taxonomists for standard genome sequencing and annotation.</title>
        <authorList>
            <consortium name="The Broad Institute Genomics Platform"/>
            <consortium name="The Broad Institute Genome Sequencing Center for Infectious Disease"/>
            <person name="Wu L."/>
            <person name="Ma J."/>
        </authorList>
    </citation>
    <scope>NUCLEOTIDE SEQUENCE [LARGE SCALE GENOMIC DNA]</scope>
    <source>
        <strain evidence="2">NBRC 111756</strain>
    </source>
</reference>
<dbReference type="Proteomes" id="UP001596422">
    <property type="component" value="Unassembled WGS sequence"/>
</dbReference>
<organism evidence="1 2">
    <name type="scientific">Marinobacterium aestuariivivens</name>
    <dbReference type="NCBI Taxonomy" id="1698799"/>
    <lineage>
        <taxon>Bacteria</taxon>
        <taxon>Pseudomonadati</taxon>
        <taxon>Pseudomonadota</taxon>
        <taxon>Gammaproteobacteria</taxon>
        <taxon>Oceanospirillales</taxon>
        <taxon>Oceanospirillaceae</taxon>
        <taxon>Marinobacterium</taxon>
    </lineage>
</organism>
<gene>
    <name evidence="1" type="ORF">ACFQDL_14305</name>
</gene>
<evidence type="ECO:0000313" key="1">
    <source>
        <dbReference type="EMBL" id="MFC6671107.1"/>
    </source>
</evidence>
<proteinExistence type="predicted"/>
<keyword evidence="2" id="KW-1185">Reference proteome</keyword>
<dbReference type="EMBL" id="JBHSWE010000001">
    <property type="protein sequence ID" value="MFC6671107.1"/>
    <property type="molecule type" value="Genomic_DNA"/>
</dbReference>
<evidence type="ECO:0008006" key="3">
    <source>
        <dbReference type="Google" id="ProtNLM"/>
    </source>
</evidence>
<accession>A0ABW2A0V7</accession>
<comment type="caution">
    <text evidence="1">The sequence shown here is derived from an EMBL/GenBank/DDBJ whole genome shotgun (WGS) entry which is preliminary data.</text>
</comment>
<name>A0ABW2A0V7_9GAMM</name>